<feature type="transmembrane region" description="Helical" evidence="6">
    <location>
        <begin position="12"/>
        <end position="34"/>
    </location>
</feature>
<evidence type="ECO:0000256" key="2">
    <source>
        <dbReference type="ARBA" id="ARBA00022475"/>
    </source>
</evidence>
<evidence type="ECO:0000256" key="4">
    <source>
        <dbReference type="ARBA" id="ARBA00022989"/>
    </source>
</evidence>
<proteinExistence type="predicted"/>
<dbReference type="EMBL" id="PEVA01000059">
    <property type="protein sequence ID" value="PIV08670.1"/>
    <property type="molecule type" value="Genomic_DNA"/>
</dbReference>
<feature type="transmembrane region" description="Helical" evidence="6">
    <location>
        <begin position="95"/>
        <end position="116"/>
    </location>
</feature>
<keyword evidence="3 6" id="KW-0812">Transmembrane</keyword>
<feature type="transmembrane region" description="Helical" evidence="6">
    <location>
        <begin position="46"/>
        <end position="64"/>
    </location>
</feature>
<evidence type="ECO:0000256" key="6">
    <source>
        <dbReference type="SAM" id="Phobius"/>
    </source>
</evidence>
<feature type="transmembrane region" description="Helical" evidence="6">
    <location>
        <begin position="159"/>
        <end position="181"/>
    </location>
</feature>
<comment type="caution">
    <text evidence="7">The sequence shown here is derived from an EMBL/GenBank/DDBJ whole genome shotgun (WGS) entry which is preliminary data.</text>
</comment>
<dbReference type="GO" id="GO:0005886">
    <property type="term" value="C:plasma membrane"/>
    <property type="evidence" value="ECO:0007669"/>
    <property type="project" value="UniProtKB-SubCell"/>
</dbReference>
<gene>
    <name evidence="7" type="ORF">COS52_01460</name>
</gene>
<feature type="transmembrane region" description="Helical" evidence="6">
    <location>
        <begin position="201"/>
        <end position="222"/>
    </location>
</feature>
<reference evidence="8" key="1">
    <citation type="submission" date="2017-09" db="EMBL/GenBank/DDBJ databases">
        <title>Depth-based differentiation of microbial function through sediment-hosted aquifers and enrichment of novel symbionts in the deep terrestrial subsurface.</title>
        <authorList>
            <person name="Probst A.J."/>
            <person name="Ladd B."/>
            <person name="Jarett J.K."/>
            <person name="Geller-Mcgrath D.E."/>
            <person name="Sieber C.M.K."/>
            <person name="Emerson J.B."/>
            <person name="Anantharaman K."/>
            <person name="Thomas B.C."/>
            <person name="Malmstrom R."/>
            <person name="Stieglmeier M."/>
            <person name="Klingl A."/>
            <person name="Woyke T."/>
            <person name="Ryan C.M."/>
            <person name="Banfield J.F."/>
        </authorList>
    </citation>
    <scope>NUCLEOTIDE SEQUENCE [LARGE SCALE GENOMIC DNA]</scope>
</reference>
<sequence length="233" mass="25990">MKHLYKKELLHYLNSPVGYSVPIVFALFLGYLFIKDVFVVGSASLKPFFSVAPWLLFILVPAISMKSISEEKQSNTIEVLMTLPLSERTIVLAKLLSLSTITAITLGLTLSIPIVLGFISNLSIPEIMVGYIGLMLLSLLYLSFSLYISSRVASQIASFSLSVVFLFLITALSSDFLANILPKMVQDILILGSPLLHLENFTKGVIDLRSLSYFLFLIILFFELTVKELQKRT</sequence>
<dbReference type="Pfam" id="PF12679">
    <property type="entry name" value="ABC2_membrane_2"/>
    <property type="match status" value="1"/>
</dbReference>
<dbReference type="PANTHER" id="PTHR30294">
    <property type="entry name" value="MEMBRANE COMPONENT OF ABC TRANSPORTER YHHJ-RELATED"/>
    <property type="match status" value="1"/>
</dbReference>
<evidence type="ECO:0000313" key="8">
    <source>
        <dbReference type="Proteomes" id="UP000230119"/>
    </source>
</evidence>
<accession>A0A2M7BT74</accession>
<organism evidence="7 8">
    <name type="scientific">Candidatus Roizmanbacteria bacterium CG03_land_8_20_14_0_80_39_12</name>
    <dbReference type="NCBI Taxonomy" id="1974847"/>
    <lineage>
        <taxon>Bacteria</taxon>
        <taxon>Candidatus Roizmaniibacteriota</taxon>
    </lineage>
</organism>
<evidence type="ECO:0000256" key="5">
    <source>
        <dbReference type="ARBA" id="ARBA00023136"/>
    </source>
</evidence>
<evidence type="ECO:0000256" key="3">
    <source>
        <dbReference type="ARBA" id="ARBA00022692"/>
    </source>
</evidence>
<comment type="subcellular location">
    <subcellularLocation>
        <location evidence="1">Cell membrane</location>
        <topology evidence="1">Multi-pass membrane protein</topology>
    </subcellularLocation>
</comment>
<feature type="transmembrane region" description="Helical" evidence="6">
    <location>
        <begin position="128"/>
        <end position="147"/>
    </location>
</feature>
<dbReference type="Proteomes" id="UP000230119">
    <property type="component" value="Unassembled WGS sequence"/>
</dbReference>
<evidence type="ECO:0008006" key="9">
    <source>
        <dbReference type="Google" id="ProtNLM"/>
    </source>
</evidence>
<keyword evidence="4 6" id="KW-1133">Transmembrane helix</keyword>
<keyword evidence="2" id="KW-1003">Cell membrane</keyword>
<protein>
    <recommendedName>
        <fullName evidence="9">ABC transporter</fullName>
    </recommendedName>
</protein>
<dbReference type="PANTHER" id="PTHR30294:SF29">
    <property type="entry name" value="MULTIDRUG ABC TRANSPORTER PERMEASE YBHS-RELATED"/>
    <property type="match status" value="1"/>
</dbReference>
<evidence type="ECO:0000256" key="1">
    <source>
        <dbReference type="ARBA" id="ARBA00004651"/>
    </source>
</evidence>
<dbReference type="GO" id="GO:0140359">
    <property type="term" value="F:ABC-type transporter activity"/>
    <property type="evidence" value="ECO:0007669"/>
    <property type="project" value="InterPro"/>
</dbReference>
<keyword evidence="5 6" id="KW-0472">Membrane</keyword>
<dbReference type="InterPro" id="IPR051449">
    <property type="entry name" value="ABC-2_transporter_component"/>
</dbReference>
<evidence type="ECO:0000313" key="7">
    <source>
        <dbReference type="EMBL" id="PIV08670.1"/>
    </source>
</evidence>
<dbReference type="AlphaFoldDB" id="A0A2M7BT74"/>
<name>A0A2M7BT74_9BACT</name>